<feature type="transmembrane region" description="Helical" evidence="2">
    <location>
        <begin position="46"/>
        <end position="65"/>
    </location>
</feature>
<dbReference type="PANTHER" id="PTHR11510">
    <property type="entry name" value="MYO-INOSITOL-1 PHOSPHATE SYNTHASE"/>
    <property type="match status" value="1"/>
</dbReference>
<dbReference type="InterPro" id="IPR036291">
    <property type="entry name" value="NAD(P)-bd_dom_sf"/>
</dbReference>
<accession>A0ABV6IU93</accession>
<name>A0ABV6IU93_9PROT</name>
<dbReference type="Proteomes" id="UP001589789">
    <property type="component" value="Unassembled WGS sequence"/>
</dbReference>
<proteinExistence type="inferred from homology"/>
<keyword evidence="5" id="KW-1185">Reference proteome</keyword>
<evidence type="ECO:0000256" key="2">
    <source>
        <dbReference type="SAM" id="Phobius"/>
    </source>
</evidence>
<dbReference type="Gene3D" id="3.40.50.720">
    <property type="entry name" value="NAD(P)-binding Rossmann-like Domain"/>
    <property type="match status" value="1"/>
</dbReference>
<sequence length="433" mass="46581">MERLVRRATLPAGTPVRDWRSAQTIHFTPKASWGLMMSLAQTGRKLGVAVVGLGGAVATTAVAGIEVIRRGTNRLDGLPLAEVSVPGLVDYRDMVFGGWDLDGADLASAAGSHRVLNDTQLAETGKALSAIRPWPAVGSGEFCRGVTGANKHEAPSHRAAVEAIASDLRRFRTTSGADGIVMINLASTERTPGDDEALNSLDAFERALDRDDPSIGPAMLYAYAAIESGVPYGNFTPSLAADAPALKEFAKARNVPVAGKDGKTGQTMMKTVLAPALRSRALHVDGWFSTNILGNRDGEALRDKDSLASKLDTKGKVLDSILGYHVEDHLVDIRYYRPRGDDKEAWDNIDISGFLGHRMQIKVNFLCKDSVLAAPLALEIARVLDLAQQRGDGGVQEQLSLFFKAPMVGNGHDPEHAFHVQERMLMDWLGAPQ</sequence>
<comment type="similarity">
    <text evidence="1">Belongs to the myo-inositol 1-phosphate synthase family.</text>
</comment>
<evidence type="ECO:0000256" key="1">
    <source>
        <dbReference type="ARBA" id="ARBA00010813"/>
    </source>
</evidence>
<dbReference type="InterPro" id="IPR002587">
    <property type="entry name" value="Myo-inos-1-P_Synthase"/>
</dbReference>
<comment type="caution">
    <text evidence="4">The sequence shown here is derived from an EMBL/GenBank/DDBJ whole genome shotgun (WGS) entry which is preliminary data.</text>
</comment>
<dbReference type="Pfam" id="PF07994">
    <property type="entry name" value="NAD_binding_5"/>
    <property type="match status" value="1"/>
</dbReference>
<dbReference type="RefSeq" id="WP_377052037.1">
    <property type="nucleotide sequence ID" value="NZ_JBHLVZ010000043.1"/>
</dbReference>
<dbReference type="SUPFAM" id="SSF51735">
    <property type="entry name" value="NAD(P)-binding Rossmann-fold domains"/>
    <property type="match status" value="1"/>
</dbReference>
<dbReference type="Gene3D" id="3.30.360.10">
    <property type="entry name" value="Dihydrodipicolinate Reductase, domain 2"/>
    <property type="match status" value="1"/>
</dbReference>
<dbReference type="PIRSF" id="PIRSF015578">
    <property type="entry name" value="Myoinos-ppht_syn"/>
    <property type="match status" value="1"/>
</dbReference>
<dbReference type="InterPro" id="IPR013021">
    <property type="entry name" value="Myo-inos-1-P_Synthase_GAPDH"/>
</dbReference>
<evidence type="ECO:0000259" key="3">
    <source>
        <dbReference type="Pfam" id="PF01658"/>
    </source>
</evidence>
<keyword evidence="2" id="KW-0812">Transmembrane</keyword>
<dbReference type="EMBL" id="JBHLVZ010000043">
    <property type="protein sequence ID" value="MFC0387011.1"/>
    <property type="molecule type" value="Genomic_DNA"/>
</dbReference>
<organism evidence="4 5">
    <name type="scientific">Muricoccus vinaceus</name>
    <dbReference type="NCBI Taxonomy" id="424704"/>
    <lineage>
        <taxon>Bacteria</taxon>
        <taxon>Pseudomonadati</taxon>
        <taxon>Pseudomonadota</taxon>
        <taxon>Alphaproteobacteria</taxon>
        <taxon>Acetobacterales</taxon>
        <taxon>Roseomonadaceae</taxon>
        <taxon>Muricoccus</taxon>
    </lineage>
</organism>
<keyword evidence="2" id="KW-1133">Transmembrane helix</keyword>
<gene>
    <name evidence="4" type="ORF">ACFFIC_15845</name>
</gene>
<feature type="domain" description="Myo-inositol-1-phosphate synthase GAPDH-like" evidence="3">
    <location>
        <begin position="265"/>
        <end position="370"/>
    </location>
</feature>
<dbReference type="SUPFAM" id="SSF55347">
    <property type="entry name" value="Glyceraldehyde-3-phosphate dehydrogenase-like, C-terminal domain"/>
    <property type="match status" value="1"/>
</dbReference>
<evidence type="ECO:0000313" key="4">
    <source>
        <dbReference type="EMBL" id="MFC0387011.1"/>
    </source>
</evidence>
<dbReference type="Pfam" id="PF01658">
    <property type="entry name" value="Inos-1-P_synth"/>
    <property type="match status" value="1"/>
</dbReference>
<keyword evidence="2" id="KW-0472">Membrane</keyword>
<evidence type="ECO:0000313" key="5">
    <source>
        <dbReference type="Proteomes" id="UP001589789"/>
    </source>
</evidence>
<protein>
    <submittedName>
        <fullName evidence="4">Inositol-3-phosphate synthase</fullName>
    </submittedName>
</protein>
<reference evidence="4 5" key="1">
    <citation type="submission" date="2024-09" db="EMBL/GenBank/DDBJ databases">
        <authorList>
            <person name="Sun Q."/>
            <person name="Mori K."/>
        </authorList>
    </citation>
    <scope>NUCLEOTIDE SEQUENCE [LARGE SCALE GENOMIC DNA]</scope>
    <source>
        <strain evidence="4 5">CCM 7468</strain>
    </source>
</reference>